<reference evidence="3" key="1">
    <citation type="submission" date="2018-02" db="EMBL/GenBank/DDBJ databases">
        <authorList>
            <person name="Hausmann B."/>
        </authorList>
    </citation>
    <scope>NUCLEOTIDE SEQUENCE [LARGE SCALE GENOMIC DNA]</scope>
    <source>
        <strain evidence="3">Peat soil MAG SbA1</strain>
    </source>
</reference>
<dbReference type="AlphaFoldDB" id="A0A2U3LAI6"/>
<organism evidence="2 3">
    <name type="scientific">Candidatus Sulfotelmatobacter kueseliae</name>
    <dbReference type="NCBI Taxonomy" id="2042962"/>
    <lineage>
        <taxon>Bacteria</taxon>
        <taxon>Pseudomonadati</taxon>
        <taxon>Acidobacteriota</taxon>
        <taxon>Terriglobia</taxon>
        <taxon>Terriglobales</taxon>
        <taxon>Candidatus Korobacteraceae</taxon>
        <taxon>Candidatus Sulfotelmatobacter</taxon>
    </lineage>
</organism>
<name>A0A2U3LAI6_9BACT</name>
<keyword evidence="1" id="KW-0732">Signal</keyword>
<evidence type="ECO:0000313" key="2">
    <source>
        <dbReference type="EMBL" id="SPF48908.1"/>
    </source>
</evidence>
<feature type="signal peptide" evidence="1">
    <location>
        <begin position="1"/>
        <end position="34"/>
    </location>
</feature>
<sequence>MFRSAEIRRIRMKLRTRWSAGLICATLTLATVQAQSSASPNSGSPTGALDTREKQLANLLREPLPGHARAQASPSFYNPDSLYQYIDGGADIYLLYDFKNLLHQDFKSGAAELTVDVYEMDGTEDAFGIYAAERSPGYEFVSIGAEGYRDKGVVNFLQDHYYVKLSGSGANADGLLDQFAQLLSGRIGGTRTLPALLGKLPREHRVFHSEQYIRKDPLGHAFLAPAYVVAYAQGKQESKLVVSVANNAQEAKSRSEQLAKHFRESGECASAPELGEGGIRARNNYEGRLIARTRGRYVIALLNPPDNGAEILKAVAQNLP</sequence>
<gene>
    <name evidence="2" type="ORF">SBA1_90044</name>
</gene>
<dbReference type="Proteomes" id="UP000238701">
    <property type="component" value="Unassembled WGS sequence"/>
</dbReference>
<accession>A0A2U3LAI6</accession>
<dbReference type="Pfam" id="PF20244">
    <property type="entry name" value="DUF6599"/>
    <property type="match status" value="1"/>
</dbReference>
<protein>
    <submittedName>
        <fullName evidence="2">Uncharacterized protein</fullName>
    </submittedName>
</protein>
<dbReference type="EMBL" id="OMOD01000188">
    <property type="protein sequence ID" value="SPF48908.1"/>
    <property type="molecule type" value="Genomic_DNA"/>
</dbReference>
<feature type="chain" id="PRO_5015494963" evidence="1">
    <location>
        <begin position="35"/>
        <end position="320"/>
    </location>
</feature>
<evidence type="ECO:0000256" key="1">
    <source>
        <dbReference type="SAM" id="SignalP"/>
    </source>
</evidence>
<proteinExistence type="predicted"/>
<evidence type="ECO:0000313" key="3">
    <source>
        <dbReference type="Proteomes" id="UP000238701"/>
    </source>
</evidence>
<dbReference type="InterPro" id="IPR046534">
    <property type="entry name" value="DUF6599"/>
</dbReference>